<name>A0ABW1LPN4_9ACTN</name>
<dbReference type="SUPFAM" id="SSF54427">
    <property type="entry name" value="NTF2-like"/>
    <property type="match status" value="1"/>
</dbReference>
<sequence length="148" mass="16569">MDPHMDRDELVARLVRAGELLISEEHHEEASQYFDTEAFRFHGPDGFESDFAGLSSYFASLRTAFDDLTIRRGTVVVEGSSVACQTWIEGTFTSTFTMSPVGPVEPNGERVVMDLINLFTIDEVGRLIDEVVRTDNRSLLRRLGVEPG</sequence>
<dbReference type="Gene3D" id="3.10.450.50">
    <property type="match status" value="1"/>
</dbReference>
<dbReference type="Pfam" id="PF07366">
    <property type="entry name" value="SnoaL"/>
    <property type="match status" value="1"/>
</dbReference>
<dbReference type="InterPro" id="IPR032710">
    <property type="entry name" value="NTF2-like_dom_sf"/>
</dbReference>
<evidence type="ECO:0000313" key="2">
    <source>
        <dbReference type="Proteomes" id="UP001596135"/>
    </source>
</evidence>
<accession>A0ABW1LPN4</accession>
<dbReference type="InterPro" id="IPR009959">
    <property type="entry name" value="Cyclase_SnoaL-like"/>
</dbReference>
<comment type="caution">
    <text evidence="1">The sequence shown here is derived from an EMBL/GenBank/DDBJ whole genome shotgun (WGS) entry which is preliminary data.</text>
</comment>
<dbReference type="Proteomes" id="UP001596135">
    <property type="component" value="Unassembled WGS sequence"/>
</dbReference>
<organism evidence="1 2">
    <name type="scientific">Nocardioides hankookensis</name>
    <dbReference type="NCBI Taxonomy" id="443157"/>
    <lineage>
        <taxon>Bacteria</taxon>
        <taxon>Bacillati</taxon>
        <taxon>Actinomycetota</taxon>
        <taxon>Actinomycetes</taxon>
        <taxon>Propionibacteriales</taxon>
        <taxon>Nocardioidaceae</taxon>
        <taxon>Nocardioides</taxon>
    </lineage>
</organism>
<keyword evidence="2" id="KW-1185">Reference proteome</keyword>
<evidence type="ECO:0000313" key="1">
    <source>
        <dbReference type="EMBL" id="MFC6045411.1"/>
    </source>
</evidence>
<reference evidence="2" key="1">
    <citation type="journal article" date="2019" name="Int. J. Syst. Evol. Microbiol.">
        <title>The Global Catalogue of Microorganisms (GCM) 10K type strain sequencing project: providing services to taxonomists for standard genome sequencing and annotation.</title>
        <authorList>
            <consortium name="The Broad Institute Genomics Platform"/>
            <consortium name="The Broad Institute Genome Sequencing Center for Infectious Disease"/>
            <person name="Wu L."/>
            <person name="Ma J."/>
        </authorList>
    </citation>
    <scope>NUCLEOTIDE SEQUENCE [LARGE SCALE GENOMIC DNA]</scope>
    <source>
        <strain evidence="2">CCUG 54522</strain>
    </source>
</reference>
<gene>
    <name evidence="1" type="ORF">ACFPYL_20160</name>
</gene>
<protein>
    <submittedName>
        <fullName evidence="1">Ester cyclase</fullName>
    </submittedName>
</protein>
<proteinExistence type="predicted"/>
<dbReference type="EMBL" id="JBHSRJ010000009">
    <property type="protein sequence ID" value="MFC6045411.1"/>
    <property type="molecule type" value="Genomic_DNA"/>
</dbReference>
<dbReference type="RefSeq" id="WP_379158579.1">
    <property type="nucleotide sequence ID" value="NZ_JBHSRJ010000009.1"/>
</dbReference>